<proteinExistence type="predicted"/>
<keyword evidence="3" id="KW-1185">Reference proteome</keyword>
<organism evidence="2 3">
    <name type="scientific">Paractinoplanes durhamensis</name>
    <dbReference type="NCBI Taxonomy" id="113563"/>
    <lineage>
        <taxon>Bacteria</taxon>
        <taxon>Bacillati</taxon>
        <taxon>Actinomycetota</taxon>
        <taxon>Actinomycetes</taxon>
        <taxon>Micromonosporales</taxon>
        <taxon>Micromonosporaceae</taxon>
        <taxon>Paractinoplanes</taxon>
    </lineage>
</organism>
<reference evidence="2 3" key="1">
    <citation type="submission" date="2021-01" db="EMBL/GenBank/DDBJ databases">
        <title>Whole genome shotgun sequence of Actinoplanes durhamensis NBRC 14914.</title>
        <authorList>
            <person name="Komaki H."/>
            <person name="Tamura T."/>
        </authorList>
    </citation>
    <scope>NUCLEOTIDE SEQUENCE [LARGE SCALE GENOMIC DNA]</scope>
    <source>
        <strain evidence="2 3">NBRC 14914</strain>
    </source>
</reference>
<dbReference type="InterPro" id="IPR053864">
    <property type="entry name" value="DUF6933"/>
</dbReference>
<protein>
    <recommendedName>
        <fullName evidence="1">DUF6933 domain-containing protein</fullName>
    </recommendedName>
</protein>
<dbReference type="Proteomes" id="UP000637628">
    <property type="component" value="Unassembled WGS sequence"/>
</dbReference>
<comment type="caution">
    <text evidence="2">The sequence shown here is derived from an EMBL/GenBank/DDBJ whole genome shotgun (WGS) entry which is preliminary data.</text>
</comment>
<dbReference type="EMBL" id="BOML01000040">
    <property type="protein sequence ID" value="GIE03750.1"/>
    <property type="molecule type" value="Genomic_DNA"/>
</dbReference>
<sequence length="167" mass="18439">MIVRATKKLRQRLGSATPYDGEPSATLLGEWYATLLPWRPQQLILLVNEETLLPVLMPVAPGATAPARIGPEIAAALATHQAPASVIDSELSQMRDCRFGPTANRSVVGIMNEFAYLADVYRHSDPSRSLTELGAKLAETPCSPLYRRHVRPARELKAFLQLIQRPE</sequence>
<evidence type="ECO:0000313" key="2">
    <source>
        <dbReference type="EMBL" id="GIE03750.1"/>
    </source>
</evidence>
<name>A0ABQ3Z1Q8_9ACTN</name>
<feature type="domain" description="DUF6933" evidence="1">
    <location>
        <begin position="2"/>
        <end position="155"/>
    </location>
</feature>
<accession>A0ABQ3Z1Q8</accession>
<evidence type="ECO:0000259" key="1">
    <source>
        <dbReference type="Pfam" id="PF22016"/>
    </source>
</evidence>
<evidence type="ECO:0000313" key="3">
    <source>
        <dbReference type="Proteomes" id="UP000637628"/>
    </source>
</evidence>
<gene>
    <name evidence="2" type="ORF">Adu01nite_51000</name>
</gene>
<dbReference type="Pfam" id="PF22016">
    <property type="entry name" value="DUF6933"/>
    <property type="match status" value="1"/>
</dbReference>